<proteinExistence type="predicted"/>
<organism evidence="1 2">
    <name type="scientific">Pseudidiomarina homiensis</name>
    <dbReference type="NCBI Taxonomy" id="364198"/>
    <lineage>
        <taxon>Bacteria</taxon>
        <taxon>Pseudomonadati</taxon>
        <taxon>Pseudomonadota</taxon>
        <taxon>Gammaproteobacteria</taxon>
        <taxon>Alteromonadales</taxon>
        <taxon>Idiomarinaceae</taxon>
        <taxon>Pseudidiomarina</taxon>
    </lineage>
</organism>
<reference evidence="2" key="1">
    <citation type="journal article" date="2018" name="Front. Microbiol.">
        <title>Genome-Based Analysis Reveals the Taxonomy and Diversity of the Family Idiomarinaceae.</title>
        <authorList>
            <person name="Liu Y."/>
            <person name="Lai Q."/>
            <person name="Shao Z."/>
        </authorList>
    </citation>
    <scope>NUCLEOTIDE SEQUENCE [LARGE SCALE GENOMIC DNA]</scope>
    <source>
        <strain evidence="2">PO-M2</strain>
    </source>
</reference>
<keyword evidence="2" id="KW-1185">Reference proteome</keyword>
<gene>
    <name evidence="1" type="ORF">CWI70_12150</name>
</gene>
<dbReference type="OrthoDB" id="6238850at2"/>
<sequence length="248" mass="27448">MFIRQQSHGFVLPIVVLLLGLFSLTWRYSFNLSEHERRLKQQQTLEAELLFWHRAVAAFMLQHEQHLSHFSELLAFYELEWPEHRLGNGDRVTYSGTAVAPGEFELRIANLPEEVSQVYLEGSSPMFTAEQTGNLVFAVRASEQWAFTNPLIRRSQPAASVMEADIDLAGRDIVGMADLAAEHFGATVGEVSGTGYLTAGQMDVFTTSALNVENATIAGVDLRSLIDTMIALDAQLGPCLIADGPCYN</sequence>
<dbReference type="EMBL" id="PIPX01000004">
    <property type="protein sequence ID" value="RUO51769.1"/>
    <property type="molecule type" value="Genomic_DNA"/>
</dbReference>
<name>A0A432XST4_9GAMM</name>
<evidence type="ECO:0000313" key="2">
    <source>
        <dbReference type="Proteomes" id="UP000287649"/>
    </source>
</evidence>
<protein>
    <submittedName>
        <fullName evidence="1">Uncharacterized protein</fullName>
    </submittedName>
</protein>
<accession>A0A432XST4</accession>
<dbReference type="AlphaFoldDB" id="A0A432XST4"/>
<evidence type="ECO:0000313" key="1">
    <source>
        <dbReference type="EMBL" id="RUO51769.1"/>
    </source>
</evidence>
<comment type="caution">
    <text evidence="1">The sequence shown here is derived from an EMBL/GenBank/DDBJ whole genome shotgun (WGS) entry which is preliminary data.</text>
</comment>
<dbReference type="Proteomes" id="UP000287649">
    <property type="component" value="Unassembled WGS sequence"/>
</dbReference>
<dbReference type="RefSeq" id="WP_126774116.1">
    <property type="nucleotide sequence ID" value="NZ_PIPX01000004.1"/>
</dbReference>